<evidence type="ECO:0000313" key="10">
    <source>
        <dbReference type="EMBL" id="EGR32885.1"/>
    </source>
</evidence>
<dbReference type="GO" id="GO:0060271">
    <property type="term" value="P:cilium assembly"/>
    <property type="evidence" value="ECO:0007669"/>
    <property type="project" value="InterPro"/>
</dbReference>
<dbReference type="GO" id="GO:0036064">
    <property type="term" value="C:ciliary basal body"/>
    <property type="evidence" value="ECO:0007669"/>
    <property type="project" value="TreeGrafter"/>
</dbReference>
<dbReference type="InterPro" id="IPR043016">
    <property type="entry name" value="IFT81_N_sf"/>
</dbReference>
<sequence length="533" mass="62689">MYNQNPQMQQQQQQQAQQIKTIIGTDEVRQIVKCLNDKPFNENYKLVTFDELNPMELLDVLNKVLTHLDKQTFENIKSKQPDQISLEVIQFLNILSYPVPQPPNDVQFSQQLLTGDKRVIYPVLYYLLTRLEEHQKRAFLAKYLVPFMVPEDIPLDEDMKQQIEKYKDLQAEFQVSHQEFEVISQESNNPTELKKEITSLEGEKEQLINKINAFKNKNTNRPEFQALLEVTNLLRKEQEEEARLAEKIYQQKQQFEYTDQQLLASQQRLMDAKKSLSASNTAEQMLQNMRNDVKKNRELSNQRFAIEINEKKKKLEQTEKLLSEPPITQNELNHLDNQLIVLRRAVNMMEEKLSKQANPQDDKLAIYKQQAQMITRKKKKLQKNSKIQKKNNSIQKNKQQPYKKKQIKKEVKDLAILIIQMDMTDSEQMLKKLEKQKGVEGYSDALSKLNQISDQAEVANKGKEVALEEYGQLAEKYNATMAYQKKRLKRINQKFERIKRQIIKKEVNRQVAKNESKGGNGQEYGQNMNRLVL</sequence>
<dbReference type="PANTHER" id="PTHR15614:SF2">
    <property type="entry name" value="INTRAFLAGELLAR TRANSPORT PROTEIN 81 HOMOLOG"/>
    <property type="match status" value="1"/>
</dbReference>
<feature type="region of interest" description="Disordered" evidence="8">
    <location>
        <begin position="376"/>
        <end position="406"/>
    </location>
</feature>
<comment type="similarity">
    <text evidence="6">Belongs to the IFT81 family.</text>
</comment>
<protein>
    <submittedName>
        <fullName evidence="10">Intraflagellar transport protein, putative</fullName>
    </submittedName>
</protein>
<evidence type="ECO:0000256" key="3">
    <source>
        <dbReference type="ARBA" id="ARBA00023054"/>
    </source>
</evidence>
<dbReference type="AlphaFoldDB" id="G0QPH2"/>
<dbReference type="eggNOG" id="ENOG502QSBR">
    <property type="taxonomic scope" value="Eukaryota"/>
</dbReference>
<proteinExistence type="inferred from homology"/>
<evidence type="ECO:0000256" key="8">
    <source>
        <dbReference type="SAM" id="MobiDB-lite"/>
    </source>
</evidence>
<evidence type="ECO:0000256" key="5">
    <source>
        <dbReference type="ARBA" id="ARBA00023273"/>
    </source>
</evidence>
<dbReference type="Pfam" id="PF18383">
    <property type="entry name" value="IFT81_CH"/>
    <property type="match status" value="1"/>
</dbReference>
<name>G0QPH2_ICHMU</name>
<dbReference type="OMA" id="TSENNAC"/>
<dbReference type="GO" id="GO:0015631">
    <property type="term" value="F:tubulin binding"/>
    <property type="evidence" value="ECO:0007669"/>
    <property type="project" value="InterPro"/>
</dbReference>
<keyword evidence="2" id="KW-0970">Cilium biogenesis/degradation</keyword>
<comment type="subcellular location">
    <subcellularLocation>
        <location evidence="1">Cell projection</location>
        <location evidence="1">Cilium</location>
    </subcellularLocation>
</comment>
<dbReference type="GO" id="GO:0042073">
    <property type="term" value="P:intraciliary transport"/>
    <property type="evidence" value="ECO:0007669"/>
    <property type="project" value="InterPro"/>
</dbReference>
<keyword evidence="3 7" id="KW-0175">Coiled coil</keyword>
<keyword evidence="5" id="KW-0966">Cell projection</keyword>
<feature type="compositionally biased region" description="Basic residues" evidence="8">
    <location>
        <begin position="376"/>
        <end position="389"/>
    </location>
</feature>
<keyword evidence="11" id="KW-1185">Reference proteome</keyword>
<feature type="coiled-coil region" evidence="7">
    <location>
        <begin position="481"/>
        <end position="508"/>
    </location>
</feature>
<dbReference type="STRING" id="857967.G0QPH2"/>
<feature type="compositionally biased region" description="Low complexity" evidence="8">
    <location>
        <begin position="390"/>
        <end position="400"/>
    </location>
</feature>
<evidence type="ECO:0000256" key="7">
    <source>
        <dbReference type="SAM" id="Coils"/>
    </source>
</evidence>
<dbReference type="PANTHER" id="PTHR15614">
    <property type="entry name" value="INTRAFLAGELLAR TRANSPORT PROTEIN 81 HOMOLOG"/>
    <property type="match status" value="1"/>
</dbReference>
<feature type="coiled-coil region" evidence="7">
    <location>
        <begin position="197"/>
        <end position="254"/>
    </location>
</feature>
<feature type="domain" description="IFT81 calponin homology" evidence="9">
    <location>
        <begin position="26"/>
        <end position="146"/>
    </location>
</feature>
<dbReference type="GO" id="GO:0030992">
    <property type="term" value="C:intraciliary transport particle B"/>
    <property type="evidence" value="ECO:0007669"/>
    <property type="project" value="InterPro"/>
</dbReference>
<dbReference type="OrthoDB" id="276029at2759"/>
<dbReference type="RefSeq" id="XP_004036871.1">
    <property type="nucleotide sequence ID" value="XM_004036823.1"/>
</dbReference>
<evidence type="ECO:0000256" key="1">
    <source>
        <dbReference type="ARBA" id="ARBA00004138"/>
    </source>
</evidence>
<evidence type="ECO:0000259" key="9">
    <source>
        <dbReference type="Pfam" id="PF18383"/>
    </source>
</evidence>
<dbReference type="InterPro" id="IPR029600">
    <property type="entry name" value="IFT81"/>
</dbReference>
<keyword evidence="4" id="KW-0969">Cilium</keyword>
<feature type="region of interest" description="Disordered" evidence="8">
    <location>
        <begin position="510"/>
        <end position="533"/>
    </location>
</feature>
<reference evidence="10 11" key="1">
    <citation type="submission" date="2011-07" db="EMBL/GenBank/DDBJ databases">
        <authorList>
            <person name="Coyne R."/>
            <person name="Brami D."/>
            <person name="Johnson J."/>
            <person name="Hostetler J."/>
            <person name="Hannick L."/>
            <person name="Clark T."/>
            <person name="Cassidy-Hanley D."/>
            <person name="Inman J."/>
        </authorList>
    </citation>
    <scope>NUCLEOTIDE SEQUENCE [LARGE SCALE GENOMIC DNA]</scope>
    <source>
        <strain evidence="10 11">G5</strain>
    </source>
</reference>
<evidence type="ECO:0000313" key="11">
    <source>
        <dbReference type="Proteomes" id="UP000008983"/>
    </source>
</evidence>
<dbReference type="InParanoid" id="G0QPH2"/>
<dbReference type="Proteomes" id="UP000008983">
    <property type="component" value="Unassembled WGS sequence"/>
</dbReference>
<dbReference type="Gene3D" id="1.10.418.70">
    <property type="entry name" value="Intraflagellar transport protein 81, N-terminal domain"/>
    <property type="match status" value="1"/>
</dbReference>
<feature type="compositionally biased region" description="Polar residues" evidence="8">
    <location>
        <begin position="523"/>
        <end position="533"/>
    </location>
</feature>
<organism evidence="10 11">
    <name type="scientific">Ichthyophthirius multifiliis</name>
    <name type="common">White spot disease agent</name>
    <name type="synonym">Ich</name>
    <dbReference type="NCBI Taxonomy" id="5932"/>
    <lineage>
        <taxon>Eukaryota</taxon>
        <taxon>Sar</taxon>
        <taxon>Alveolata</taxon>
        <taxon>Ciliophora</taxon>
        <taxon>Intramacronucleata</taxon>
        <taxon>Oligohymenophorea</taxon>
        <taxon>Hymenostomatida</taxon>
        <taxon>Ophryoglenina</taxon>
        <taxon>Ichthyophthirius</taxon>
    </lineage>
</organism>
<dbReference type="InterPro" id="IPR041146">
    <property type="entry name" value="IFT81_CH"/>
</dbReference>
<gene>
    <name evidence="10" type="ORF">IMG5_067910</name>
</gene>
<dbReference type="GeneID" id="14909055"/>
<dbReference type="EMBL" id="GL983557">
    <property type="protein sequence ID" value="EGR32885.1"/>
    <property type="molecule type" value="Genomic_DNA"/>
</dbReference>
<evidence type="ECO:0000256" key="6">
    <source>
        <dbReference type="ARBA" id="ARBA00043983"/>
    </source>
</evidence>
<evidence type="ECO:0000256" key="4">
    <source>
        <dbReference type="ARBA" id="ARBA00023069"/>
    </source>
</evidence>
<accession>G0QPH2</accession>
<evidence type="ECO:0000256" key="2">
    <source>
        <dbReference type="ARBA" id="ARBA00022794"/>
    </source>
</evidence>